<gene>
    <name evidence="10" type="ORF">QWJ08_09650</name>
</gene>
<keyword evidence="11" id="KW-1185">Reference proteome</keyword>
<evidence type="ECO:0000256" key="4">
    <source>
        <dbReference type="ARBA" id="ARBA00022692"/>
    </source>
</evidence>
<protein>
    <submittedName>
        <fullName evidence="10">SMR family transporter</fullName>
    </submittedName>
</protein>
<dbReference type="EMBL" id="JAUEOZ010000001">
    <property type="protein sequence ID" value="MDN2481660.1"/>
    <property type="molecule type" value="Genomic_DNA"/>
</dbReference>
<name>A0ABT7Y0V2_9VIBR</name>
<comment type="similarity">
    <text evidence="7 8">Belongs to the drug/metabolite transporter (DMT) superfamily. Small multidrug resistance (SMR) (TC 2.A.7.1) family.</text>
</comment>
<dbReference type="InterPro" id="IPR045324">
    <property type="entry name" value="Small_multidrug_res"/>
</dbReference>
<dbReference type="Proteomes" id="UP001169719">
    <property type="component" value="Unassembled WGS sequence"/>
</dbReference>
<evidence type="ECO:0000256" key="9">
    <source>
        <dbReference type="SAM" id="Phobius"/>
    </source>
</evidence>
<sequence>MHYLLLSLAILAEVIATSFLAKTDGFSKPLPTLMCLGFYAVAFASLAQVVKVMPVGIAYAIWCGAGIVLVAGFGWLYYGQKLDLPAVIGISFILLGTIIVNVFSKAVTH</sequence>
<dbReference type="RefSeq" id="WP_289961741.1">
    <property type="nucleotide sequence ID" value="NZ_JAUEOZ010000001.1"/>
</dbReference>
<dbReference type="Gene3D" id="1.10.3730.20">
    <property type="match status" value="1"/>
</dbReference>
<evidence type="ECO:0000313" key="10">
    <source>
        <dbReference type="EMBL" id="MDN2481660.1"/>
    </source>
</evidence>
<dbReference type="InterPro" id="IPR000390">
    <property type="entry name" value="Small_drug/metabolite_transptr"/>
</dbReference>
<evidence type="ECO:0000256" key="1">
    <source>
        <dbReference type="ARBA" id="ARBA00004651"/>
    </source>
</evidence>
<evidence type="ECO:0000256" key="6">
    <source>
        <dbReference type="ARBA" id="ARBA00023136"/>
    </source>
</evidence>
<feature type="transmembrane region" description="Helical" evidence="9">
    <location>
        <begin position="84"/>
        <end position="103"/>
    </location>
</feature>
<dbReference type="PANTHER" id="PTHR30561:SF1">
    <property type="entry name" value="MULTIDRUG TRANSPORTER EMRE"/>
    <property type="match status" value="1"/>
</dbReference>
<keyword evidence="6 9" id="KW-0472">Membrane</keyword>
<dbReference type="SUPFAM" id="SSF103481">
    <property type="entry name" value="Multidrug resistance efflux transporter EmrE"/>
    <property type="match status" value="1"/>
</dbReference>
<organism evidence="10 11">
    <name type="scientific">Vibrio agarivorans</name>
    <dbReference type="NCBI Taxonomy" id="153622"/>
    <lineage>
        <taxon>Bacteria</taxon>
        <taxon>Pseudomonadati</taxon>
        <taxon>Pseudomonadota</taxon>
        <taxon>Gammaproteobacteria</taxon>
        <taxon>Vibrionales</taxon>
        <taxon>Vibrionaceae</taxon>
        <taxon>Vibrio</taxon>
    </lineage>
</organism>
<evidence type="ECO:0000256" key="3">
    <source>
        <dbReference type="ARBA" id="ARBA00022475"/>
    </source>
</evidence>
<keyword evidence="4 8" id="KW-0812">Transmembrane</keyword>
<evidence type="ECO:0000256" key="2">
    <source>
        <dbReference type="ARBA" id="ARBA00022448"/>
    </source>
</evidence>
<keyword evidence="5 9" id="KW-1133">Transmembrane helix</keyword>
<evidence type="ECO:0000256" key="7">
    <source>
        <dbReference type="ARBA" id="ARBA00038032"/>
    </source>
</evidence>
<evidence type="ECO:0000313" key="11">
    <source>
        <dbReference type="Proteomes" id="UP001169719"/>
    </source>
</evidence>
<evidence type="ECO:0000256" key="5">
    <source>
        <dbReference type="ARBA" id="ARBA00022989"/>
    </source>
</evidence>
<proteinExistence type="inferred from homology"/>
<dbReference type="InterPro" id="IPR037185">
    <property type="entry name" value="EmrE-like"/>
</dbReference>
<comment type="caution">
    <text evidence="10">The sequence shown here is derived from an EMBL/GenBank/DDBJ whole genome shotgun (WGS) entry which is preliminary data.</text>
</comment>
<keyword evidence="3" id="KW-1003">Cell membrane</keyword>
<reference evidence="10" key="1">
    <citation type="submission" date="2024-05" db="EMBL/GenBank/DDBJ databases">
        <title>Genome Sequences of Four Agar- Degrading Marine Bacteria.</title>
        <authorList>
            <person name="Phillips E.K."/>
            <person name="Shaffer J.C."/>
            <person name="Henson M.W."/>
            <person name="Temperton B."/>
            <person name="Thrash C.J."/>
            <person name="Martin M.O."/>
        </authorList>
    </citation>
    <scope>NUCLEOTIDE SEQUENCE</scope>
    <source>
        <strain evidence="10">EKP203</strain>
    </source>
</reference>
<evidence type="ECO:0000256" key="8">
    <source>
        <dbReference type="RuleBase" id="RU003942"/>
    </source>
</evidence>
<feature type="transmembrane region" description="Helical" evidence="9">
    <location>
        <begin position="30"/>
        <end position="50"/>
    </location>
</feature>
<keyword evidence="2" id="KW-0813">Transport</keyword>
<dbReference type="PANTHER" id="PTHR30561">
    <property type="entry name" value="SMR FAMILY PROTON-DEPENDENT DRUG EFFLUX TRANSPORTER SUGE"/>
    <property type="match status" value="1"/>
</dbReference>
<feature type="transmembrane region" description="Helical" evidence="9">
    <location>
        <begin position="57"/>
        <end position="78"/>
    </location>
</feature>
<dbReference type="Pfam" id="PF00893">
    <property type="entry name" value="Multi_Drug_Res"/>
    <property type="match status" value="1"/>
</dbReference>
<accession>A0ABT7Y0V2</accession>
<comment type="subcellular location">
    <subcellularLocation>
        <location evidence="1 8">Cell membrane</location>
        <topology evidence="1 8">Multi-pass membrane protein</topology>
    </subcellularLocation>
</comment>